<keyword evidence="2" id="KW-1185">Reference proteome</keyword>
<dbReference type="RefSeq" id="WP_052368851.1">
    <property type="nucleotide sequence ID" value="NZ_JMIY01000005.1"/>
</dbReference>
<proteinExistence type="predicted"/>
<gene>
    <name evidence="1" type="ORF">ANME2D_02241</name>
</gene>
<dbReference type="Proteomes" id="UP000027153">
    <property type="component" value="Unassembled WGS sequence"/>
</dbReference>
<name>A0A062V818_9EURY</name>
<dbReference type="AlphaFoldDB" id="A0A062V818"/>
<evidence type="ECO:0000313" key="1">
    <source>
        <dbReference type="EMBL" id="KCZ71510.1"/>
    </source>
</evidence>
<dbReference type="OrthoDB" id="350560at2157"/>
<organism evidence="1 2">
    <name type="scientific">Candidatus Methanoperedens nitratireducens</name>
    <dbReference type="NCBI Taxonomy" id="1392998"/>
    <lineage>
        <taxon>Archaea</taxon>
        <taxon>Methanobacteriati</taxon>
        <taxon>Methanobacteriota</taxon>
        <taxon>Stenosarchaea group</taxon>
        <taxon>Methanomicrobia</taxon>
        <taxon>Methanosarcinales</taxon>
        <taxon>ANME-2 cluster</taxon>
        <taxon>Candidatus Methanoperedentaceae</taxon>
        <taxon>Candidatus Methanoperedens</taxon>
    </lineage>
</organism>
<evidence type="ECO:0000313" key="2">
    <source>
        <dbReference type="Proteomes" id="UP000027153"/>
    </source>
</evidence>
<comment type="caution">
    <text evidence="1">The sequence shown here is derived from an EMBL/GenBank/DDBJ whole genome shotgun (WGS) entry which is preliminary data.</text>
</comment>
<accession>A0A062V818</accession>
<protein>
    <recommendedName>
        <fullName evidence="3">DUF1579 domain-containing protein</fullName>
    </recommendedName>
</protein>
<evidence type="ECO:0008006" key="3">
    <source>
        <dbReference type="Google" id="ProtNLM"/>
    </source>
</evidence>
<reference evidence="1 2" key="1">
    <citation type="journal article" date="2013" name="Nature">
        <title>Anaerobic oxidation of methane coupled to nitrate reduction in a novel archaeal lineage.</title>
        <authorList>
            <person name="Haroon M.F."/>
            <person name="Hu S."/>
            <person name="Shi Y."/>
            <person name="Imelfort M."/>
            <person name="Keller J."/>
            <person name="Hugenholtz P."/>
            <person name="Yuan Z."/>
            <person name="Tyson G.W."/>
        </authorList>
    </citation>
    <scope>NUCLEOTIDE SEQUENCE [LARGE SCALE GENOMIC DNA]</scope>
    <source>
        <strain evidence="1 2">ANME-2d</strain>
    </source>
</reference>
<dbReference type="EMBL" id="JMIY01000005">
    <property type="protein sequence ID" value="KCZ71510.1"/>
    <property type="molecule type" value="Genomic_DNA"/>
</dbReference>
<sequence length="161" mass="18789">MTWNNTNAQAQKRPSKPNLALKSLEVFIGEWDMEVSRASFLPNPSATVDGYATIEWLDKGAFLVIRQGEKHHPPFSTWIIGRDESTEIYKMLYFDSRGVSRIYDMSFHNGVWKIWRNNSGFSQHFTGKFSKDRKTISAQWEKSSDGKTWEHDFDLTYTRVK</sequence>